<reference evidence="1" key="1">
    <citation type="submission" date="2019-08" db="EMBL/GenBank/DDBJ databases">
        <title>Genome sequence of Clostridiales bacterium MT110.</title>
        <authorList>
            <person name="Cao J."/>
        </authorList>
    </citation>
    <scope>NUCLEOTIDE SEQUENCE</scope>
    <source>
        <strain evidence="1">MT110</strain>
    </source>
</reference>
<organism evidence="1 2">
    <name type="scientific">Anoxybacterium hadale</name>
    <dbReference type="NCBI Taxonomy" id="3408580"/>
    <lineage>
        <taxon>Bacteria</taxon>
        <taxon>Bacillati</taxon>
        <taxon>Bacillota</taxon>
        <taxon>Clostridia</taxon>
        <taxon>Peptostreptococcales</taxon>
        <taxon>Anaerovoracaceae</taxon>
        <taxon>Anoxybacterium</taxon>
    </lineage>
</organism>
<keyword evidence="2" id="KW-1185">Reference proteome</keyword>
<evidence type="ECO:0000313" key="2">
    <source>
        <dbReference type="Proteomes" id="UP000594014"/>
    </source>
</evidence>
<evidence type="ECO:0000313" key="1">
    <source>
        <dbReference type="EMBL" id="QOX65955.1"/>
    </source>
</evidence>
<accession>A0ACD1AIY2</accession>
<protein>
    <submittedName>
        <fullName evidence="1">LacI family transcriptional regulator</fullName>
    </submittedName>
</protein>
<dbReference type="EMBL" id="CP042469">
    <property type="protein sequence ID" value="QOX65955.1"/>
    <property type="molecule type" value="Genomic_DNA"/>
</dbReference>
<proteinExistence type="predicted"/>
<name>A0ACD1AIY2_9FIRM</name>
<gene>
    <name evidence="1" type="ORF">FRZ06_14770</name>
</gene>
<dbReference type="Proteomes" id="UP000594014">
    <property type="component" value="Chromosome"/>
</dbReference>
<sequence length="325" mass="35941">MAGVSYATVSRALNGSDQVNEKTRQRVQEICDSVGYSPNALARGLVTNSSNAIGLIIPNITNPFYPEVALGVEGEARARGYNVFLCNSNFEPERMESYFRILIERRVEGLIVASVPDAARGLFDFYRKRMPVVYIGSRPADEECNCVATDSVKGGYLAADHLIKLGHQRIVFIGGTRTSNSQIDKLKGFRLAMEENGLQPEVRLNINYQYNKRESGYDMAKVLIQEKNPPTAIMGSNDMVALGALEACEEYGLDVPGDMSIIGFDDIPYASLPKIQLTTIAQAKDQLGKIAVDMLFKLKENGLKNNCMKEVLQPELIIRSSCRKL</sequence>